<comment type="function">
    <text evidence="5">Destroys radicals which are normally produced within the cells and which are toxic to biological systems.</text>
</comment>
<comment type="caution">
    <text evidence="8">The sequence shown here is derived from an EMBL/GenBank/DDBJ whole genome shotgun (WGS) entry which is preliminary data.</text>
</comment>
<dbReference type="Gene3D" id="3.55.40.20">
    <property type="entry name" value="Iron/manganese superoxide dismutase, C-terminal domain"/>
    <property type="match status" value="1"/>
</dbReference>
<dbReference type="GO" id="GO:0004784">
    <property type="term" value="F:superoxide dismutase activity"/>
    <property type="evidence" value="ECO:0007669"/>
    <property type="project" value="UniProtKB-EC"/>
</dbReference>
<dbReference type="PRINTS" id="PR01703">
    <property type="entry name" value="MNSODISMTASE"/>
</dbReference>
<reference evidence="8 9" key="1">
    <citation type="submission" date="2024-09" db="EMBL/GenBank/DDBJ databases">
        <authorList>
            <person name="Sun Q."/>
            <person name="Mori K."/>
        </authorList>
    </citation>
    <scope>NUCLEOTIDE SEQUENCE [LARGE SCALE GENOMIC DNA]</scope>
    <source>
        <strain evidence="8 9">CCM 7415</strain>
    </source>
</reference>
<name>A0ABV6G607_9GAMM</name>
<evidence type="ECO:0000256" key="4">
    <source>
        <dbReference type="ARBA" id="ARBA00049204"/>
    </source>
</evidence>
<evidence type="ECO:0000313" key="9">
    <source>
        <dbReference type="Proteomes" id="UP001589814"/>
    </source>
</evidence>
<dbReference type="Pfam" id="PF02777">
    <property type="entry name" value="Sod_Fe_C"/>
    <property type="match status" value="1"/>
</dbReference>
<evidence type="ECO:0000256" key="2">
    <source>
        <dbReference type="ARBA" id="ARBA00022723"/>
    </source>
</evidence>
<dbReference type="EMBL" id="JBHLVX010000042">
    <property type="protein sequence ID" value="MFC0268407.1"/>
    <property type="molecule type" value="Genomic_DNA"/>
</dbReference>
<sequence length="214" mass="23719">MPLELPSLPYGYDALSPVISAQSLGNHHRNVHGGYIERLKALGHGDFSLESIMLTMRGEAHACACQAWNHTFLWQCLTPWYQTPAEGPLQHAVMARWGSFEALLQALHASAGAHFMGGWTWLVVTAAGRLDIINAADAGSPLLGGYHPLLAIDMWEHAWVPDYLGDRHKYLDRLETIINWPFVEQCFDDAVAAAQGRRPLVQFATLPQTGMPPR</sequence>
<accession>A0ABV6G607</accession>
<organism evidence="8 9">
    <name type="scientific">Kushneria aurantia</name>
    <dbReference type="NCBI Taxonomy" id="504092"/>
    <lineage>
        <taxon>Bacteria</taxon>
        <taxon>Pseudomonadati</taxon>
        <taxon>Pseudomonadota</taxon>
        <taxon>Gammaproteobacteria</taxon>
        <taxon>Oceanospirillales</taxon>
        <taxon>Halomonadaceae</taxon>
        <taxon>Kushneria</taxon>
    </lineage>
</organism>
<evidence type="ECO:0000256" key="3">
    <source>
        <dbReference type="ARBA" id="ARBA00023002"/>
    </source>
</evidence>
<dbReference type="PANTHER" id="PTHR42769:SF3">
    <property type="entry name" value="SUPEROXIDE DISMUTASE [FE] 2, CHLOROPLASTIC"/>
    <property type="match status" value="1"/>
</dbReference>
<feature type="domain" description="Manganese/iron superoxide dismutase N-terminal" evidence="6">
    <location>
        <begin position="4"/>
        <end position="77"/>
    </location>
</feature>
<dbReference type="InterPro" id="IPR019832">
    <property type="entry name" value="Mn/Fe_SOD_C"/>
</dbReference>
<evidence type="ECO:0000256" key="1">
    <source>
        <dbReference type="ARBA" id="ARBA00008714"/>
    </source>
</evidence>
<dbReference type="SUPFAM" id="SSF46609">
    <property type="entry name" value="Fe,Mn superoxide dismutase (SOD), N-terminal domain"/>
    <property type="match status" value="1"/>
</dbReference>
<dbReference type="SUPFAM" id="SSF54719">
    <property type="entry name" value="Fe,Mn superoxide dismutase (SOD), C-terminal domain"/>
    <property type="match status" value="1"/>
</dbReference>
<evidence type="ECO:0000256" key="5">
    <source>
        <dbReference type="RuleBase" id="RU000414"/>
    </source>
</evidence>
<dbReference type="EC" id="1.15.1.1" evidence="5"/>
<protein>
    <recommendedName>
        <fullName evidence="5">Superoxide dismutase</fullName>
        <ecNumber evidence="5">1.15.1.1</ecNumber>
    </recommendedName>
</protein>
<dbReference type="InterPro" id="IPR036314">
    <property type="entry name" value="SOD_C_sf"/>
</dbReference>
<keyword evidence="2 5" id="KW-0479">Metal-binding</keyword>
<evidence type="ECO:0000259" key="6">
    <source>
        <dbReference type="Pfam" id="PF00081"/>
    </source>
</evidence>
<dbReference type="Pfam" id="PF00081">
    <property type="entry name" value="Sod_Fe_N"/>
    <property type="match status" value="1"/>
</dbReference>
<proteinExistence type="inferred from homology"/>
<feature type="domain" description="Manganese/iron superoxide dismutase C-terminal" evidence="7">
    <location>
        <begin position="86"/>
        <end position="185"/>
    </location>
</feature>
<dbReference type="InterPro" id="IPR036324">
    <property type="entry name" value="Mn/Fe_SOD_N_sf"/>
</dbReference>
<comment type="catalytic activity">
    <reaction evidence="4 5">
        <text>2 superoxide + 2 H(+) = H2O2 + O2</text>
        <dbReference type="Rhea" id="RHEA:20696"/>
        <dbReference type="ChEBI" id="CHEBI:15378"/>
        <dbReference type="ChEBI" id="CHEBI:15379"/>
        <dbReference type="ChEBI" id="CHEBI:16240"/>
        <dbReference type="ChEBI" id="CHEBI:18421"/>
        <dbReference type="EC" id="1.15.1.1"/>
    </reaction>
</comment>
<dbReference type="PANTHER" id="PTHR42769">
    <property type="entry name" value="SUPEROXIDE DISMUTASE"/>
    <property type="match status" value="1"/>
</dbReference>
<dbReference type="InterPro" id="IPR001189">
    <property type="entry name" value="Mn/Fe_SOD"/>
</dbReference>
<gene>
    <name evidence="8" type="ORF">ACFFHW_10520</name>
</gene>
<dbReference type="InterPro" id="IPR019831">
    <property type="entry name" value="Mn/Fe_SOD_N"/>
</dbReference>
<dbReference type="Proteomes" id="UP001589814">
    <property type="component" value="Unassembled WGS sequence"/>
</dbReference>
<dbReference type="PIRSF" id="PIRSF000349">
    <property type="entry name" value="SODismutase"/>
    <property type="match status" value="1"/>
</dbReference>
<keyword evidence="3 5" id="KW-0560">Oxidoreductase</keyword>
<keyword evidence="9" id="KW-1185">Reference proteome</keyword>
<comment type="similarity">
    <text evidence="1 5">Belongs to the iron/manganese superoxide dismutase family.</text>
</comment>
<evidence type="ECO:0000259" key="7">
    <source>
        <dbReference type="Pfam" id="PF02777"/>
    </source>
</evidence>
<evidence type="ECO:0000313" key="8">
    <source>
        <dbReference type="EMBL" id="MFC0268407.1"/>
    </source>
</evidence>
<dbReference type="RefSeq" id="WP_019950277.1">
    <property type="nucleotide sequence ID" value="NZ_JBHLVX010000042.1"/>
</dbReference>